<protein>
    <recommendedName>
        <fullName evidence="1">Heterokaryon incompatibility domain-containing protein</fullName>
    </recommendedName>
</protein>
<evidence type="ECO:0000313" key="3">
    <source>
        <dbReference type="Proteomes" id="UP000664132"/>
    </source>
</evidence>
<dbReference type="SUPFAM" id="SSF52540">
    <property type="entry name" value="P-loop containing nucleoside triphosphate hydrolases"/>
    <property type="match status" value="1"/>
</dbReference>
<dbReference type="Pfam" id="PF06985">
    <property type="entry name" value="HET"/>
    <property type="match status" value="1"/>
</dbReference>
<sequence>MRLLQFNNDGNFSLTEFFEDDIPEYAILSHRWEAGEVTYKDLTNGTSKGKAGYGKTQFCEEQARCDDLEYFWIDTCCIDKSSSAELSEAINSMFRWYQKAARCYVYLSDVRKASDTSAECTWGSAFRASKWFTRGWTLQELLAPRSVEFYSQEGKSLGNKRTLEQQIHEITGVPATALRGNSLSQFDVDERFSWAKRRKTTRREDKAYSLFGIFDVQMPLIYGEREVKAFRRLREAIDSPLKERPETSPNPSMVIPFSRDTEFVERGIIDQIHRKCAVPGSRIALIGLGGVGKSQLAIEHAYRTRDRSPKTWVFWIHASNAARFEESFREVADHVKILGRKDPTANIFQLVRDWLCDDKKGKWVLILDNVDDAGFLVEDRRTGQDRQTSDAGSGKLRPLVSYLPQCQNGTILITTRSKGAALKV</sequence>
<evidence type="ECO:0000259" key="1">
    <source>
        <dbReference type="Pfam" id="PF06985"/>
    </source>
</evidence>
<name>A0A8H8BX23_9HELO</name>
<gene>
    <name evidence="2" type="ORF">IFR04_000279</name>
</gene>
<organism evidence="2 3">
    <name type="scientific">Cadophora malorum</name>
    <dbReference type="NCBI Taxonomy" id="108018"/>
    <lineage>
        <taxon>Eukaryota</taxon>
        <taxon>Fungi</taxon>
        <taxon>Dikarya</taxon>
        <taxon>Ascomycota</taxon>
        <taxon>Pezizomycotina</taxon>
        <taxon>Leotiomycetes</taxon>
        <taxon>Helotiales</taxon>
        <taxon>Ploettnerulaceae</taxon>
        <taxon>Cadophora</taxon>
    </lineage>
</organism>
<dbReference type="Proteomes" id="UP000664132">
    <property type="component" value="Unassembled WGS sequence"/>
</dbReference>
<dbReference type="OrthoDB" id="674604at2759"/>
<evidence type="ECO:0000313" key="2">
    <source>
        <dbReference type="EMBL" id="KAG4426848.1"/>
    </source>
</evidence>
<accession>A0A8H8BX23</accession>
<dbReference type="EMBL" id="JAFJYH010000001">
    <property type="protein sequence ID" value="KAG4426848.1"/>
    <property type="molecule type" value="Genomic_DNA"/>
</dbReference>
<comment type="caution">
    <text evidence="2">The sequence shown here is derived from an EMBL/GenBank/DDBJ whole genome shotgun (WGS) entry which is preliminary data.</text>
</comment>
<dbReference type="PANTHER" id="PTHR10622">
    <property type="entry name" value="HET DOMAIN-CONTAINING PROTEIN"/>
    <property type="match status" value="1"/>
</dbReference>
<dbReference type="PANTHER" id="PTHR10622:SF11">
    <property type="entry name" value="HET-DOMAIN-CONTAINING PROTEIN"/>
    <property type="match status" value="1"/>
</dbReference>
<dbReference type="Gene3D" id="3.40.50.300">
    <property type="entry name" value="P-loop containing nucleotide triphosphate hydrolases"/>
    <property type="match status" value="1"/>
</dbReference>
<dbReference type="InterPro" id="IPR010730">
    <property type="entry name" value="HET"/>
</dbReference>
<proteinExistence type="predicted"/>
<feature type="domain" description="Heterokaryon incompatibility" evidence="1">
    <location>
        <begin position="25"/>
        <end position="114"/>
    </location>
</feature>
<dbReference type="AlphaFoldDB" id="A0A8H8BX23"/>
<keyword evidence="3" id="KW-1185">Reference proteome</keyword>
<reference evidence="2" key="1">
    <citation type="submission" date="2021-02" db="EMBL/GenBank/DDBJ databases">
        <title>Genome sequence Cadophora malorum strain M34.</title>
        <authorList>
            <person name="Stefanovic E."/>
            <person name="Vu D."/>
            <person name="Scully C."/>
            <person name="Dijksterhuis J."/>
            <person name="Roader J."/>
            <person name="Houbraken J."/>
        </authorList>
    </citation>
    <scope>NUCLEOTIDE SEQUENCE</scope>
    <source>
        <strain evidence="2">M34</strain>
    </source>
</reference>
<dbReference type="InterPro" id="IPR027417">
    <property type="entry name" value="P-loop_NTPase"/>
</dbReference>